<feature type="region of interest" description="Disordered" evidence="11">
    <location>
        <begin position="223"/>
        <end position="251"/>
    </location>
</feature>
<proteinExistence type="inferred from homology"/>
<dbReference type="InterPro" id="IPR007653">
    <property type="entry name" value="SPC3"/>
</dbReference>
<gene>
    <name evidence="13" type="ORF">BU26DRAFT_521552</name>
</gene>
<evidence type="ECO:0000256" key="2">
    <source>
        <dbReference type="ARBA" id="ARBA00009289"/>
    </source>
</evidence>
<evidence type="ECO:0000313" key="13">
    <source>
        <dbReference type="EMBL" id="KAF2246031.1"/>
    </source>
</evidence>
<evidence type="ECO:0000256" key="1">
    <source>
        <dbReference type="ARBA" id="ARBA00004648"/>
    </source>
</evidence>
<evidence type="ECO:0000256" key="11">
    <source>
        <dbReference type="SAM" id="MobiDB-lite"/>
    </source>
</evidence>
<dbReference type="Proteomes" id="UP000800094">
    <property type="component" value="Unassembled WGS sequence"/>
</dbReference>
<sequence>MHSTLVRVQNVFGFFTTVAFSVAAVIALSAFINPQTPSASIQLRNVQVVRGRPHYYSYKKEEYAHIKFDLDTDLSTLFNWNTKQVFVYLKAIYPSTKPSEPASEAIIWDAILPGSAAPWHQNHYIHPTPKSSKTSKKSKSADAPYPRGILHLQNQRPKYQITDISGKLQNRTDVQLELGWNVQPWVGALLWEHTLMDVGLWQRLMGGKSEVFDFPAIGAKGMPKKKDLETEKGHEGHRLEAGGEVPRRKPA</sequence>
<evidence type="ECO:0000256" key="8">
    <source>
        <dbReference type="ARBA" id="ARBA00029556"/>
    </source>
</evidence>
<feature type="region of interest" description="Disordered" evidence="11">
    <location>
        <begin position="123"/>
        <end position="145"/>
    </location>
</feature>
<keyword evidence="6 12" id="KW-1133">Transmembrane helix</keyword>
<dbReference type="PANTHER" id="PTHR12804:SF0">
    <property type="entry name" value="SIGNAL PEPTIDASE COMPLEX SUBUNIT 3"/>
    <property type="match status" value="1"/>
</dbReference>
<dbReference type="EMBL" id="ML987199">
    <property type="protein sequence ID" value="KAF2246031.1"/>
    <property type="molecule type" value="Genomic_DNA"/>
</dbReference>
<evidence type="ECO:0000256" key="4">
    <source>
        <dbReference type="ARBA" id="ARBA00022824"/>
    </source>
</evidence>
<accession>A0A6A6I6Q0</accession>
<protein>
    <recommendedName>
        <fullName evidence="8">Signal peptidase complex subunit 3</fullName>
    </recommendedName>
    <alternativeName>
        <fullName evidence="9">Microsomal signal peptidase subunit 3</fullName>
    </alternativeName>
</protein>
<dbReference type="GO" id="GO:0006465">
    <property type="term" value="P:signal peptide processing"/>
    <property type="evidence" value="ECO:0007669"/>
    <property type="project" value="InterPro"/>
</dbReference>
<keyword evidence="5" id="KW-0735">Signal-anchor</keyword>
<dbReference type="Pfam" id="PF04573">
    <property type="entry name" value="SPC22"/>
    <property type="match status" value="2"/>
</dbReference>
<evidence type="ECO:0000256" key="12">
    <source>
        <dbReference type="SAM" id="Phobius"/>
    </source>
</evidence>
<evidence type="ECO:0000313" key="14">
    <source>
        <dbReference type="Proteomes" id="UP000800094"/>
    </source>
</evidence>
<dbReference type="RefSeq" id="XP_033681035.1">
    <property type="nucleotide sequence ID" value="XM_033829561.1"/>
</dbReference>
<dbReference type="GO" id="GO:0045047">
    <property type="term" value="P:protein targeting to ER"/>
    <property type="evidence" value="ECO:0007669"/>
    <property type="project" value="TreeGrafter"/>
</dbReference>
<evidence type="ECO:0000256" key="3">
    <source>
        <dbReference type="ARBA" id="ARBA00022692"/>
    </source>
</evidence>
<evidence type="ECO:0000256" key="7">
    <source>
        <dbReference type="ARBA" id="ARBA00023136"/>
    </source>
</evidence>
<evidence type="ECO:0000256" key="6">
    <source>
        <dbReference type="ARBA" id="ARBA00022989"/>
    </source>
</evidence>
<feature type="transmembrane region" description="Helical" evidence="12">
    <location>
        <begin position="12"/>
        <end position="32"/>
    </location>
</feature>
<dbReference type="AlphaFoldDB" id="A0A6A6I6Q0"/>
<keyword evidence="3 12" id="KW-0812">Transmembrane</keyword>
<name>A0A6A6I6Q0_9PLEO</name>
<comment type="similarity">
    <text evidence="2">Belongs to the SPCS3 family.</text>
</comment>
<keyword evidence="14" id="KW-1185">Reference proteome</keyword>
<reference evidence="13" key="1">
    <citation type="journal article" date="2020" name="Stud. Mycol.">
        <title>101 Dothideomycetes genomes: a test case for predicting lifestyles and emergence of pathogens.</title>
        <authorList>
            <person name="Haridas S."/>
            <person name="Albert R."/>
            <person name="Binder M."/>
            <person name="Bloem J."/>
            <person name="Labutti K."/>
            <person name="Salamov A."/>
            <person name="Andreopoulos B."/>
            <person name="Baker S."/>
            <person name="Barry K."/>
            <person name="Bills G."/>
            <person name="Bluhm B."/>
            <person name="Cannon C."/>
            <person name="Castanera R."/>
            <person name="Culley D."/>
            <person name="Daum C."/>
            <person name="Ezra D."/>
            <person name="Gonzalez J."/>
            <person name="Henrissat B."/>
            <person name="Kuo A."/>
            <person name="Liang C."/>
            <person name="Lipzen A."/>
            <person name="Lutzoni F."/>
            <person name="Magnuson J."/>
            <person name="Mondo S."/>
            <person name="Nolan M."/>
            <person name="Ohm R."/>
            <person name="Pangilinan J."/>
            <person name="Park H.-J."/>
            <person name="Ramirez L."/>
            <person name="Alfaro M."/>
            <person name="Sun H."/>
            <person name="Tritt A."/>
            <person name="Yoshinaga Y."/>
            <person name="Zwiers L.-H."/>
            <person name="Turgeon B."/>
            <person name="Goodwin S."/>
            <person name="Spatafora J."/>
            <person name="Crous P."/>
            <person name="Grigoriev I."/>
        </authorList>
    </citation>
    <scope>NUCLEOTIDE SEQUENCE</scope>
    <source>
        <strain evidence="13">CBS 122368</strain>
    </source>
</reference>
<dbReference type="GeneID" id="54582891"/>
<comment type="function">
    <text evidence="10">Essential component of the signal peptidase complex (SPC) which catalyzes the cleavage of N-terminal signal sequences from nascent proteins as they are translocated into the lumen of the endoplasmic reticulum. Essential for the SPC catalytic activity, possibly by stabilizing and positioning the active center of the complex close to the lumenal surface. Essential for viability.</text>
</comment>
<keyword evidence="7 12" id="KW-0472">Membrane</keyword>
<evidence type="ECO:0000256" key="5">
    <source>
        <dbReference type="ARBA" id="ARBA00022968"/>
    </source>
</evidence>
<dbReference type="OrthoDB" id="10261524at2759"/>
<keyword evidence="4" id="KW-0256">Endoplasmic reticulum</keyword>
<evidence type="ECO:0000256" key="10">
    <source>
        <dbReference type="ARBA" id="ARBA00045670"/>
    </source>
</evidence>
<comment type="subcellular location">
    <subcellularLocation>
        <location evidence="1">Endoplasmic reticulum membrane</location>
        <topology evidence="1">Single-pass type II membrane protein</topology>
    </subcellularLocation>
</comment>
<dbReference type="PANTHER" id="PTHR12804">
    <property type="entry name" value="MICROSOMAL SIGNAL PEPTIDASE 23 KD SUBUNIT SPC22/23"/>
    <property type="match status" value="1"/>
</dbReference>
<feature type="compositionally biased region" description="Basic and acidic residues" evidence="11">
    <location>
        <begin position="224"/>
        <end position="251"/>
    </location>
</feature>
<evidence type="ECO:0000256" key="9">
    <source>
        <dbReference type="ARBA" id="ARBA00033146"/>
    </source>
</evidence>
<dbReference type="GO" id="GO:0005787">
    <property type="term" value="C:signal peptidase complex"/>
    <property type="evidence" value="ECO:0007669"/>
    <property type="project" value="InterPro"/>
</dbReference>
<organism evidence="13 14">
    <name type="scientific">Trematosphaeria pertusa</name>
    <dbReference type="NCBI Taxonomy" id="390896"/>
    <lineage>
        <taxon>Eukaryota</taxon>
        <taxon>Fungi</taxon>
        <taxon>Dikarya</taxon>
        <taxon>Ascomycota</taxon>
        <taxon>Pezizomycotina</taxon>
        <taxon>Dothideomycetes</taxon>
        <taxon>Pleosporomycetidae</taxon>
        <taxon>Pleosporales</taxon>
        <taxon>Massarineae</taxon>
        <taxon>Trematosphaeriaceae</taxon>
        <taxon>Trematosphaeria</taxon>
    </lineage>
</organism>